<dbReference type="PANTHER" id="PTHR18444">
    <property type="entry name" value="UPF0538 FAMILY MEMBER"/>
    <property type="match status" value="1"/>
</dbReference>
<comment type="similarity">
    <text evidence="1">Belongs to the UPF0538 family.</text>
</comment>
<dbReference type="EMBL" id="LPNN01000003">
    <property type="protein sequence ID" value="OEJ90618.1"/>
    <property type="molecule type" value="Genomic_DNA"/>
</dbReference>
<comment type="caution">
    <text evidence="2">The sequence shown here is derived from an EMBL/GenBank/DDBJ whole genome shotgun (WGS) entry which is preliminary data.</text>
</comment>
<dbReference type="Pfam" id="PF10209">
    <property type="entry name" value="DUF2340"/>
    <property type="match status" value="1"/>
</dbReference>
<dbReference type="OrthoDB" id="937at2759"/>
<dbReference type="InterPro" id="IPR018794">
    <property type="entry name" value="UPF0538"/>
</dbReference>
<organism evidence="2 3">
    <name type="scientific">Hanseniaspora uvarum</name>
    <name type="common">Yeast</name>
    <name type="synonym">Kloeckera apiculata</name>
    <dbReference type="NCBI Taxonomy" id="29833"/>
    <lineage>
        <taxon>Eukaryota</taxon>
        <taxon>Fungi</taxon>
        <taxon>Dikarya</taxon>
        <taxon>Ascomycota</taxon>
        <taxon>Saccharomycotina</taxon>
        <taxon>Saccharomycetes</taxon>
        <taxon>Saccharomycodales</taxon>
        <taxon>Saccharomycodaceae</taxon>
        <taxon>Hanseniaspora</taxon>
    </lineage>
</organism>
<dbReference type="AlphaFoldDB" id="A0A1E5RV22"/>
<evidence type="ECO:0000313" key="2">
    <source>
        <dbReference type="EMBL" id="OEJ90618.1"/>
    </source>
</evidence>
<dbReference type="PANTHER" id="PTHR18444:SF9">
    <property type="entry name" value="UPF0538 PROTEIN C2ORF76"/>
    <property type="match status" value="1"/>
</dbReference>
<sequence length="133" mass="15878">MSTEPQNVTLTIRVIKSFPFRNVKPIILLNYDINNNSAKDLFEHCMQHIQKTGAFLPFRKTEFDFLKVYNHAQRTKSLNLVVNFDHDNDSSWILDIENSEKKLCEYDIQNETEISMFVLQDYLKFKENPEEKW</sequence>
<keyword evidence="3" id="KW-1185">Reference proteome</keyword>
<accession>A0A1E5RV22</accession>
<gene>
    <name evidence="2" type="ORF">AWRI3580_g1444</name>
</gene>
<dbReference type="VEuPathDB" id="FungiDB:AWRI3580_g1444"/>
<name>A0A1E5RV22_HANUV</name>
<proteinExistence type="inferred from homology"/>
<evidence type="ECO:0000313" key="3">
    <source>
        <dbReference type="Proteomes" id="UP000095358"/>
    </source>
</evidence>
<reference evidence="3" key="1">
    <citation type="journal article" date="2016" name="Genome Announc.">
        <title>Genome sequences of three species of Hanseniaspora isolated from spontaneous wine fermentations.</title>
        <authorList>
            <person name="Sternes P.R."/>
            <person name="Lee D."/>
            <person name="Kutyna D.R."/>
            <person name="Borneman A.R."/>
        </authorList>
    </citation>
    <scope>NUCLEOTIDE SEQUENCE [LARGE SCALE GENOMIC DNA]</scope>
    <source>
        <strain evidence="3">AWRI3580</strain>
    </source>
</reference>
<evidence type="ECO:0000256" key="1">
    <source>
        <dbReference type="ARBA" id="ARBA00007176"/>
    </source>
</evidence>
<protein>
    <submittedName>
        <fullName evidence="2">Altered inheritance rate of mitochondria protein 29</fullName>
    </submittedName>
</protein>
<dbReference type="Proteomes" id="UP000095358">
    <property type="component" value="Unassembled WGS sequence"/>
</dbReference>